<feature type="transmembrane region" description="Helical" evidence="3">
    <location>
        <begin position="32"/>
        <end position="54"/>
    </location>
</feature>
<comment type="caution">
    <text evidence="4">The sequence shown here is derived from an EMBL/GenBank/DDBJ whole genome shotgun (WGS) entry which is preliminary data.</text>
</comment>
<proteinExistence type="predicted"/>
<keyword evidence="1" id="KW-0175">Coiled coil</keyword>
<keyword evidence="3" id="KW-1133">Transmembrane helix</keyword>
<keyword evidence="3" id="KW-0472">Membrane</keyword>
<accession>A0A933I8R2</accession>
<evidence type="ECO:0000313" key="5">
    <source>
        <dbReference type="Proteomes" id="UP000736328"/>
    </source>
</evidence>
<reference evidence="4" key="1">
    <citation type="submission" date="2020-07" db="EMBL/GenBank/DDBJ databases">
        <title>Huge and variable diversity of episymbiotic CPR bacteria and DPANN archaea in groundwater ecosystems.</title>
        <authorList>
            <person name="He C.Y."/>
            <person name="Keren R."/>
            <person name="Whittaker M."/>
            <person name="Farag I.F."/>
            <person name="Doudna J."/>
            <person name="Cate J.H.D."/>
            <person name="Banfield J.F."/>
        </authorList>
    </citation>
    <scope>NUCLEOTIDE SEQUENCE</scope>
    <source>
        <strain evidence="4">NC_groundwater_1520_Pr4_B-0.1um_53_5</strain>
    </source>
</reference>
<gene>
    <name evidence="4" type="ORF">HY768_03595</name>
</gene>
<feature type="transmembrane region" description="Helical" evidence="3">
    <location>
        <begin position="61"/>
        <end position="82"/>
    </location>
</feature>
<organism evidence="4 5">
    <name type="scientific">candidate division TA06 bacterium</name>
    <dbReference type="NCBI Taxonomy" id="2250710"/>
    <lineage>
        <taxon>Bacteria</taxon>
        <taxon>Bacteria division TA06</taxon>
    </lineage>
</organism>
<feature type="region of interest" description="Disordered" evidence="2">
    <location>
        <begin position="864"/>
        <end position="891"/>
    </location>
</feature>
<name>A0A933I8R2_UNCT6</name>
<feature type="coiled-coil region" evidence="1">
    <location>
        <begin position="507"/>
        <end position="656"/>
    </location>
</feature>
<evidence type="ECO:0000256" key="2">
    <source>
        <dbReference type="SAM" id="MobiDB-lite"/>
    </source>
</evidence>
<feature type="coiled-coil region" evidence="1">
    <location>
        <begin position="796"/>
        <end position="851"/>
    </location>
</feature>
<dbReference type="Proteomes" id="UP000736328">
    <property type="component" value="Unassembled WGS sequence"/>
</dbReference>
<protein>
    <recommendedName>
        <fullName evidence="6">DUF4175 family protein</fullName>
    </recommendedName>
</protein>
<keyword evidence="3" id="KW-0812">Transmembrane</keyword>
<dbReference type="EMBL" id="JACQXR010000043">
    <property type="protein sequence ID" value="MBI4726301.1"/>
    <property type="molecule type" value="Genomic_DNA"/>
</dbReference>
<sequence>MKSTTDNIDPVKSGLQAAARSFKTAGLLRSGIFAVALILGWLLLWHCLDVLLILPSGARSFAVRSSLSLAAAGVIYLLYHLFNPVSPKTIAAMIEAREPSFRQEISTALQWEDVQKSIEGYSPDLLLALRKKMAKALSLLDHKKIFSGPSLRLKNTTLALSAVLALSLLIWPGSCKLTWQRFYNPDGICGNWEGIRIRPCPARLASGETFTAELSLAGLNKRQFYLSIQGPQNLQKIKFQDSGNGRLQAEAENILEPFIYRIIQGRSQSARYSVQVYQPLTLSNLKLEISSPAYTGIRPYIQENDGSIIAPKGARVTLTALASQSLQKAGMIHDDGRMTEAYDIKDSLFKLNLTVNKNSRYRLWAKGKTGDTLLHGLEYSITALEDARPAAEIISPADDWPLPEGMPAEIQLRFSDDFGLSRAALYIRDTQTEKVYQLKIYPAVLDTQIFFVWNSSESFLLPGDSVLYWAEVWDNDATSGPKNSKSKVQKFKVPTREEFYKSAAQADSAYQQNLDQAQKQNQSLKQEMERLSQAVKENRKMDWQQKAAVEEALKKQEELVSRMEQTAEEARQDVKQQAQGFKFDPQTVEKLAELKNLFDQVASEEMRQAMERMQQALQNMDRKQIEQALENFKFSQEEFQQRLDAAIASLKELKQEQMLSLLKQEVDKMAAEQKAVKDSLGKVQGKPASNNLKQRQEQLAKDLETSLQQMNELAKQMSEGNPEASQKLKQSMQKAQSQNTIQKMRQAGRKMESGQNQEAQGLQQEALTDLTELSAGLQGAKNAMGSQRSQAASKAMREKAKELIKLSQQQEQLNQKMENGSNDPVDLAWRQQVLQRQAARVKQKLDELTRKNFLLSPQASQALQEAAKQMENSASSLSEGRGQQAGTSGKAAQGLLNQSAAALIQSSSKSGGSSGSGDMMGDLEGMSGMQQNINQASQGLMPMPGGEQGGLSQEARSQMARLAAEQEAVRQGMEEFNQKYGGRSDLAGKLDDLVQEMQKVADNMKNNQLDRQTIERQEKILARMLSAGHSLKEQDTSPQRQAQPGRDQTPDRPAQPNKGDPAWKNLPDWRNQPYPLEYRELLEKYYESLGR</sequence>
<feature type="compositionally biased region" description="Low complexity" evidence="2">
    <location>
        <begin position="906"/>
        <end position="926"/>
    </location>
</feature>
<feature type="coiled-coil region" evidence="1">
    <location>
        <begin position="689"/>
        <end position="720"/>
    </location>
</feature>
<evidence type="ECO:0000256" key="3">
    <source>
        <dbReference type="SAM" id="Phobius"/>
    </source>
</evidence>
<evidence type="ECO:0000313" key="4">
    <source>
        <dbReference type="EMBL" id="MBI4726301.1"/>
    </source>
</evidence>
<dbReference type="AlphaFoldDB" id="A0A933I8R2"/>
<feature type="region of interest" description="Disordered" evidence="2">
    <location>
        <begin position="1029"/>
        <end position="1071"/>
    </location>
</feature>
<evidence type="ECO:0008006" key="6">
    <source>
        <dbReference type="Google" id="ProtNLM"/>
    </source>
</evidence>
<feature type="region of interest" description="Disordered" evidence="2">
    <location>
        <begin position="904"/>
        <end position="926"/>
    </location>
</feature>
<evidence type="ECO:0000256" key="1">
    <source>
        <dbReference type="SAM" id="Coils"/>
    </source>
</evidence>